<feature type="domain" description="Transposon Tn7 transposition protein TnsD C-terminal" evidence="2">
    <location>
        <begin position="200"/>
        <end position="562"/>
    </location>
</feature>
<sequence>MIHFFTDPYKDELIYSAIARYHYYTGNMDCKDTLEELFGKRSIIASLEIGSYIDILARNLGGRYKAENIISKYTIFPFYNPFLPDDRKKELLEKIKYDDGSGIYTKLGMVAGSICKKRGIYYCPCCANKEIEEYGETYIHREHQLQGVFICPNDGTELKKYPVDRTNSSRIEFIRLDNKLLDLRNVRGIDNMQYDKLYKLSKDAYYLLQTDLYDISKEKVLEKYKNMLYEKGLTTTSKRIKQRELYEEFISFYGKEFLALMESSIDNNDEYNWLRVITRNLSRTVHPIRHLLLINFLETDIDSFFKDIKVIFNPFGKGPWPCLNRASEHYRRNVVKSLEITEDYKTRVPVGTFTCECGFVYSRKGPDKTETDKYKIGRIKSFGSVWEDKLKQYLKEGKYGLRELARLMNCDPKTILKFDFILEINMFENNSRYIKDKKATTGSDKLSDYKNCILGNMASNPTATRTEIRSMCKKEYIFIYRKDKKWLYNKLPIETKRINHNALLDWNKRDIELLFIVKNRHEELMDSDEPIRITKSSIGREILILTTLEKNIIKLPNTEKYLNEIIETVEDFQIRRCKKIINNKIAKGEPIKIWEIQRIAGIRSEAFGKIKAIILRYIDS</sequence>
<organism evidence="3 4">
    <name type="scientific">Clostridium gasigenes</name>
    <dbReference type="NCBI Taxonomy" id="94869"/>
    <lineage>
        <taxon>Bacteria</taxon>
        <taxon>Bacillati</taxon>
        <taxon>Bacillota</taxon>
        <taxon>Clostridia</taxon>
        <taxon>Eubacteriales</taxon>
        <taxon>Clostridiaceae</taxon>
        <taxon>Clostridium</taxon>
    </lineage>
</organism>
<comment type="caution">
    <text evidence="3">The sequence shown here is derived from an EMBL/GenBank/DDBJ whole genome shotgun (WGS) entry which is preliminary data.</text>
</comment>
<protein>
    <submittedName>
        <fullName evidence="3">TniQ family protein</fullName>
    </submittedName>
</protein>
<proteinExistence type="predicted"/>
<dbReference type="InterPro" id="IPR009492">
    <property type="entry name" value="TniQ"/>
</dbReference>
<reference evidence="3 4" key="1">
    <citation type="submission" date="2020-08" db="EMBL/GenBank/DDBJ databases">
        <title>Clostridia isolated from Swiss meat.</title>
        <authorList>
            <person name="Wambui J."/>
            <person name="Stevens M.J.A."/>
            <person name="Stephan R."/>
        </authorList>
    </citation>
    <scope>NUCLEOTIDE SEQUENCE [LARGE SCALE GENOMIC DNA]</scope>
    <source>
        <strain evidence="3 4">CM001</strain>
    </source>
</reference>
<dbReference type="Proteomes" id="UP000585258">
    <property type="component" value="Unassembled WGS sequence"/>
</dbReference>
<evidence type="ECO:0000313" key="4">
    <source>
        <dbReference type="Proteomes" id="UP000585258"/>
    </source>
</evidence>
<evidence type="ECO:0000259" key="1">
    <source>
        <dbReference type="Pfam" id="PF06527"/>
    </source>
</evidence>
<name>A0A7X0SDB1_9CLOT</name>
<feature type="domain" description="TniQ" evidence="1">
    <location>
        <begin position="4"/>
        <end position="158"/>
    </location>
</feature>
<dbReference type="RefSeq" id="WP_185164678.1">
    <property type="nucleotide sequence ID" value="NZ_JACKWY010000006.1"/>
</dbReference>
<dbReference type="AlphaFoldDB" id="A0A7X0SDB1"/>
<evidence type="ECO:0000313" key="3">
    <source>
        <dbReference type="EMBL" id="MBB6715375.1"/>
    </source>
</evidence>
<dbReference type="EMBL" id="JACKWY010000006">
    <property type="protein sequence ID" value="MBB6715375.1"/>
    <property type="molecule type" value="Genomic_DNA"/>
</dbReference>
<accession>A0A7X0SDB1</accession>
<evidence type="ECO:0000259" key="2">
    <source>
        <dbReference type="Pfam" id="PF15978"/>
    </source>
</evidence>
<gene>
    <name evidence="3" type="ORF">H7E68_11715</name>
</gene>
<dbReference type="InterPro" id="IPR032750">
    <property type="entry name" value="TnsD_C"/>
</dbReference>
<dbReference type="Pfam" id="PF15978">
    <property type="entry name" value="TnsD"/>
    <property type="match status" value="1"/>
</dbReference>
<dbReference type="Pfam" id="PF06527">
    <property type="entry name" value="TniQ"/>
    <property type="match status" value="1"/>
</dbReference>